<proteinExistence type="inferred from homology"/>
<feature type="chain" id="PRO_5042568290" description="Zinc carboxypeptidase A 1" evidence="13">
    <location>
        <begin position="17"/>
        <end position="466"/>
    </location>
</feature>
<feature type="domain" description="Peptidase M14" evidence="14">
    <location>
        <begin position="146"/>
        <end position="457"/>
    </location>
</feature>
<dbReference type="GO" id="GO:0008270">
    <property type="term" value="F:zinc ion binding"/>
    <property type="evidence" value="ECO:0007669"/>
    <property type="project" value="InterPro"/>
</dbReference>
<dbReference type="InterPro" id="IPR000834">
    <property type="entry name" value="Peptidase_M14"/>
</dbReference>
<dbReference type="FunFam" id="3.30.70.340:FF:000002">
    <property type="entry name" value="Carboxypeptidase A"/>
    <property type="match status" value="1"/>
</dbReference>
<keyword evidence="4" id="KW-0645">Protease</keyword>
<evidence type="ECO:0000256" key="9">
    <source>
        <dbReference type="ARBA" id="ARBA00023049"/>
    </source>
</evidence>
<dbReference type="KEGG" id="goe:100908462"/>
<accession>A0AAJ7PA83</accession>
<dbReference type="InterPro" id="IPR003146">
    <property type="entry name" value="M14A_act_pep"/>
</dbReference>
<evidence type="ECO:0000256" key="3">
    <source>
        <dbReference type="ARBA" id="ARBA00022645"/>
    </source>
</evidence>
<evidence type="ECO:0000256" key="2">
    <source>
        <dbReference type="ARBA" id="ARBA00005988"/>
    </source>
</evidence>
<dbReference type="GO" id="GO:0005615">
    <property type="term" value="C:extracellular space"/>
    <property type="evidence" value="ECO:0007669"/>
    <property type="project" value="TreeGrafter"/>
</dbReference>
<dbReference type="Pfam" id="PF02244">
    <property type="entry name" value="Propep_M14"/>
    <property type="match status" value="1"/>
</dbReference>
<dbReference type="Pfam" id="PF00246">
    <property type="entry name" value="Peptidase_M14"/>
    <property type="match status" value="1"/>
</dbReference>
<gene>
    <name evidence="16" type="primary">LOC100908462</name>
</gene>
<dbReference type="SUPFAM" id="SSF53187">
    <property type="entry name" value="Zn-dependent exopeptidases"/>
    <property type="match status" value="1"/>
</dbReference>
<evidence type="ECO:0000256" key="5">
    <source>
        <dbReference type="ARBA" id="ARBA00022723"/>
    </source>
</evidence>
<feature type="active site" description="Proton donor/acceptor" evidence="12">
    <location>
        <position position="423"/>
    </location>
</feature>
<dbReference type="PROSITE" id="PS00132">
    <property type="entry name" value="CARBOXYPEPT_ZN_1"/>
    <property type="match status" value="1"/>
</dbReference>
<evidence type="ECO:0000256" key="11">
    <source>
        <dbReference type="ARBA" id="ARBA00069039"/>
    </source>
</evidence>
<dbReference type="CDD" id="cd03860">
    <property type="entry name" value="M14_CP_A-B_like"/>
    <property type="match status" value="1"/>
</dbReference>
<keyword evidence="5" id="KW-0479">Metal-binding</keyword>
<dbReference type="GO" id="GO:0004181">
    <property type="term" value="F:metallocarboxypeptidase activity"/>
    <property type="evidence" value="ECO:0007669"/>
    <property type="project" value="InterPro"/>
</dbReference>
<dbReference type="PANTHER" id="PTHR11705:SF91">
    <property type="entry name" value="FI01817P-RELATED"/>
    <property type="match status" value="1"/>
</dbReference>
<evidence type="ECO:0000313" key="15">
    <source>
        <dbReference type="Proteomes" id="UP000694867"/>
    </source>
</evidence>
<keyword evidence="6 13" id="KW-0732">Signal</keyword>
<keyword evidence="9" id="KW-0482">Metalloprotease</keyword>
<evidence type="ECO:0000256" key="1">
    <source>
        <dbReference type="ARBA" id="ARBA00001947"/>
    </source>
</evidence>
<organism evidence="15 16">
    <name type="scientific">Galendromus occidentalis</name>
    <name type="common">western predatory mite</name>
    <dbReference type="NCBI Taxonomy" id="34638"/>
    <lineage>
        <taxon>Eukaryota</taxon>
        <taxon>Metazoa</taxon>
        <taxon>Ecdysozoa</taxon>
        <taxon>Arthropoda</taxon>
        <taxon>Chelicerata</taxon>
        <taxon>Arachnida</taxon>
        <taxon>Acari</taxon>
        <taxon>Parasitiformes</taxon>
        <taxon>Mesostigmata</taxon>
        <taxon>Gamasina</taxon>
        <taxon>Phytoseioidea</taxon>
        <taxon>Phytoseiidae</taxon>
        <taxon>Typhlodrominae</taxon>
        <taxon>Galendromus</taxon>
    </lineage>
</organism>
<evidence type="ECO:0000256" key="4">
    <source>
        <dbReference type="ARBA" id="ARBA00022670"/>
    </source>
</evidence>
<dbReference type="Proteomes" id="UP000694867">
    <property type="component" value="Unplaced"/>
</dbReference>
<dbReference type="PANTHER" id="PTHR11705">
    <property type="entry name" value="PROTEASE FAMILY M14 CARBOXYPEPTIDASE A,B"/>
    <property type="match status" value="1"/>
</dbReference>
<evidence type="ECO:0000256" key="8">
    <source>
        <dbReference type="ARBA" id="ARBA00022833"/>
    </source>
</evidence>
<evidence type="ECO:0000256" key="13">
    <source>
        <dbReference type="SAM" id="SignalP"/>
    </source>
</evidence>
<keyword evidence="15" id="KW-1185">Reference proteome</keyword>
<feature type="signal peptide" evidence="13">
    <location>
        <begin position="1"/>
        <end position="16"/>
    </location>
</feature>
<keyword evidence="7" id="KW-0378">Hydrolase</keyword>
<evidence type="ECO:0000259" key="14">
    <source>
        <dbReference type="PROSITE" id="PS52035"/>
    </source>
</evidence>
<evidence type="ECO:0000256" key="7">
    <source>
        <dbReference type="ARBA" id="ARBA00022801"/>
    </source>
</evidence>
<evidence type="ECO:0000256" key="12">
    <source>
        <dbReference type="PROSITE-ProRule" id="PRU01379"/>
    </source>
</evidence>
<dbReference type="SMART" id="SM00631">
    <property type="entry name" value="Zn_pept"/>
    <property type="match status" value="1"/>
</dbReference>
<dbReference type="PRINTS" id="PR00765">
    <property type="entry name" value="CRBOXYPTASEA"/>
</dbReference>
<dbReference type="PROSITE" id="PS52035">
    <property type="entry name" value="PEPTIDASE_M14"/>
    <property type="match status" value="1"/>
</dbReference>
<reference evidence="16" key="1">
    <citation type="submission" date="2025-08" db="UniProtKB">
        <authorList>
            <consortium name="RefSeq"/>
        </authorList>
    </citation>
    <scope>IDENTIFICATION</scope>
</reference>
<dbReference type="Gene3D" id="3.40.630.10">
    <property type="entry name" value="Zn peptidases"/>
    <property type="match status" value="1"/>
</dbReference>
<sequence>MRWLVVVLACVALSVAEDAPGKKVESVPVENVVREETVDGQQVHFDGYTVYRLVPQDTSQLQYIASLETDQDVPYDFWKHPSEPGKYVDINVAPQKKEKFEKEIEARNITSAVLIPDLEQEIRNCTANGPNPDDPSDRNHESFFLDYRSYGEIVKHLDLLVYKYNSKEKGLLVEKHKIGLSSEKRDLFVLQITTATTNPKKSIWLDAGMHAREWIAPPTVMYIVEELLKGYREDGNVTNILNNFTIYAMPMVNPDGYEYSRTVNRMWRKTRSVQRGFSLNGLLGRVGGCVGVDPNRNFRFQWGSAGASTNCAMDTYAGPSAFSEPETHAMSDFIYIRREHMLAYLTFHAYSQMWMTPWGYTNALPPNYNKMMEVADKATRALTRVHGTRYRTGSSTNLLYAASGGSDDWAHGVAKIPYSYTVELRDDGRYGFVLPTSHIIPTGEETWAGVKAMLQELVHRRDDKVE</sequence>
<evidence type="ECO:0000256" key="10">
    <source>
        <dbReference type="ARBA" id="ARBA00023157"/>
    </source>
</evidence>
<keyword evidence="3 16" id="KW-0121">Carboxypeptidase</keyword>
<name>A0AAJ7PA83_9ACAR</name>
<dbReference type="GO" id="GO:0006508">
    <property type="term" value="P:proteolysis"/>
    <property type="evidence" value="ECO:0007669"/>
    <property type="project" value="UniProtKB-KW"/>
</dbReference>
<keyword evidence="10" id="KW-1015">Disulfide bond</keyword>
<comment type="cofactor">
    <cofactor evidence="1">
        <name>Zn(2+)</name>
        <dbReference type="ChEBI" id="CHEBI:29105"/>
    </cofactor>
</comment>
<dbReference type="GeneID" id="100908462"/>
<dbReference type="Gene3D" id="3.30.70.340">
    <property type="entry name" value="Metallocarboxypeptidase-like"/>
    <property type="match status" value="1"/>
</dbReference>
<comment type="similarity">
    <text evidence="2 12">Belongs to the peptidase M14 family.</text>
</comment>
<dbReference type="RefSeq" id="XP_018496011.1">
    <property type="nucleotide sequence ID" value="XM_018640495.1"/>
</dbReference>
<dbReference type="FunFam" id="3.40.630.10:FF:000056">
    <property type="entry name" value="Zinc carboxypeptidase"/>
    <property type="match status" value="1"/>
</dbReference>
<keyword evidence="8" id="KW-0862">Zinc</keyword>
<protein>
    <recommendedName>
        <fullName evidence="11">Zinc carboxypeptidase A 1</fullName>
    </recommendedName>
</protein>
<dbReference type="AlphaFoldDB" id="A0AAJ7PA83"/>
<dbReference type="InterPro" id="IPR036990">
    <property type="entry name" value="M14A-like_propep"/>
</dbReference>
<dbReference type="InterPro" id="IPR057246">
    <property type="entry name" value="CARBOXYPEPT_ZN_1"/>
</dbReference>
<dbReference type="SUPFAM" id="SSF54897">
    <property type="entry name" value="Protease propeptides/inhibitors"/>
    <property type="match status" value="1"/>
</dbReference>
<evidence type="ECO:0000256" key="6">
    <source>
        <dbReference type="ARBA" id="ARBA00022729"/>
    </source>
</evidence>
<evidence type="ECO:0000313" key="16">
    <source>
        <dbReference type="RefSeq" id="XP_018496011.1"/>
    </source>
</evidence>